<dbReference type="PANTHER" id="PTHR23115">
    <property type="entry name" value="TRANSLATION FACTOR"/>
    <property type="match status" value="1"/>
</dbReference>
<dbReference type="InterPro" id="IPR005225">
    <property type="entry name" value="Small_GTP-bd"/>
</dbReference>
<feature type="domain" description="Tr-type G" evidence="7">
    <location>
        <begin position="30"/>
        <end position="244"/>
    </location>
</feature>
<dbReference type="CDD" id="cd03695">
    <property type="entry name" value="CysN_NodQ_II"/>
    <property type="match status" value="1"/>
</dbReference>
<dbReference type="PROSITE" id="PS00301">
    <property type="entry name" value="G_TR_1"/>
    <property type="match status" value="1"/>
</dbReference>
<sequence>MNKQTIDYIVREQDLITQDLSTYLKRHEKKEMLRLLVAGSVDDGKSTLIGRLLYDSHLIYRDHLESIYQDSKVFNTTENEIDLSLLTDGLRAEREQGITIDVAYRYFSTEKKSFIICDAPGHEQYTRNMATGASHCEMALILIDARNGVQAQTRRHSLIATIMGIQNIVVVINKMDLVDYSKSVFQQICEEYLDFSTKMSTSSIDFVPISALTGENVVTKAERMSWYTGEPLLSFLENVKLTGESNLTGFRFPVQYVIRPNSDFRGYAGSVASGVVHEGDEIVVLPSGKHTRIKDLKTYDGYRSKAFPGMPVVLTIENEIDISRGTILAKPDNLPTVTNKFDATIVWMDDEPLKCNNEYLLKCNTQCVPVRIKSIYYKYNINELTQIKADELSLNDIGKVELLSQRPLTCDSFTDNKEMGAFILIS</sequence>
<dbReference type="InterPro" id="IPR009001">
    <property type="entry name" value="Transl_elong_EF1A/Init_IF2_C"/>
</dbReference>
<evidence type="ECO:0000256" key="2">
    <source>
        <dbReference type="ARBA" id="ARBA00022679"/>
    </source>
</evidence>
<dbReference type="GO" id="GO:0004781">
    <property type="term" value="F:sulfate adenylyltransferase (ATP) activity"/>
    <property type="evidence" value="ECO:0007669"/>
    <property type="project" value="UniProtKB-EC"/>
</dbReference>
<protein>
    <recommendedName>
        <fullName evidence="1">sulfate adenylyltransferase</fullName>
        <ecNumber evidence="1">2.7.7.4</ecNumber>
    </recommendedName>
</protein>
<dbReference type="AlphaFoldDB" id="A0A3D2SIA9"/>
<keyword evidence="4" id="KW-0547">Nucleotide-binding</keyword>
<dbReference type="InterPro" id="IPR054696">
    <property type="entry name" value="GTP-eEF1A_C"/>
</dbReference>
<dbReference type="SUPFAM" id="SSF52540">
    <property type="entry name" value="P-loop containing nucleoside triphosphate hydrolases"/>
    <property type="match status" value="1"/>
</dbReference>
<dbReference type="Pfam" id="PF22594">
    <property type="entry name" value="GTP-eEF1A_C"/>
    <property type="match status" value="1"/>
</dbReference>
<evidence type="ECO:0000256" key="6">
    <source>
        <dbReference type="ARBA" id="ARBA00023134"/>
    </source>
</evidence>
<dbReference type="NCBIfam" id="NF003478">
    <property type="entry name" value="PRK05124.1"/>
    <property type="match status" value="1"/>
</dbReference>
<dbReference type="InterPro" id="IPR000795">
    <property type="entry name" value="T_Tr_GTP-bd_dom"/>
</dbReference>
<dbReference type="SUPFAM" id="SSF50447">
    <property type="entry name" value="Translation proteins"/>
    <property type="match status" value="1"/>
</dbReference>
<dbReference type="InterPro" id="IPR050100">
    <property type="entry name" value="TRAFAC_GTPase_members"/>
</dbReference>
<dbReference type="PRINTS" id="PR00315">
    <property type="entry name" value="ELONGATNFCT"/>
</dbReference>
<dbReference type="NCBIfam" id="TIGR02034">
    <property type="entry name" value="CysN"/>
    <property type="match status" value="1"/>
</dbReference>
<dbReference type="InterPro" id="IPR044138">
    <property type="entry name" value="CysN_II"/>
</dbReference>
<comment type="caution">
    <text evidence="8">The sequence shown here is derived from an EMBL/GenBank/DDBJ whole genome shotgun (WGS) entry which is preliminary data.</text>
</comment>
<dbReference type="InterPro" id="IPR041757">
    <property type="entry name" value="CysN_GTP-bd"/>
</dbReference>
<feature type="non-terminal residue" evidence="8">
    <location>
        <position position="426"/>
    </location>
</feature>
<organism evidence="8 9">
    <name type="scientific">Bacteroides graminisolvens</name>
    <dbReference type="NCBI Taxonomy" id="477666"/>
    <lineage>
        <taxon>Bacteria</taxon>
        <taxon>Pseudomonadati</taxon>
        <taxon>Bacteroidota</taxon>
        <taxon>Bacteroidia</taxon>
        <taxon>Bacteroidales</taxon>
        <taxon>Bacteroidaceae</taxon>
        <taxon>Bacteroides</taxon>
    </lineage>
</organism>
<dbReference type="SUPFAM" id="SSF50465">
    <property type="entry name" value="EF-Tu/eEF-1alpha/eIF2-gamma C-terminal domain"/>
    <property type="match status" value="1"/>
</dbReference>
<proteinExistence type="predicted"/>
<dbReference type="Gene3D" id="3.40.50.300">
    <property type="entry name" value="P-loop containing nucleotide triphosphate hydrolases"/>
    <property type="match status" value="1"/>
</dbReference>
<dbReference type="GO" id="GO:0005525">
    <property type="term" value="F:GTP binding"/>
    <property type="evidence" value="ECO:0007669"/>
    <property type="project" value="UniProtKB-KW"/>
</dbReference>
<dbReference type="PROSITE" id="PS51722">
    <property type="entry name" value="G_TR_2"/>
    <property type="match status" value="1"/>
</dbReference>
<evidence type="ECO:0000256" key="3">
    <source>
        <dbReference type="ARBA" id="ARBA00022695"/>
    </source>
</evidence>
<name>A0A3D2SIA9_9BACE</name>
<evidence type="ECO:0000256" key="1">
    <source>
        <dbReference type="ARBA" id="ARBA00012391"/>
    </source>
</evidence>
<dbReference type="Proteomes" id="UP000263098">
    <property type="component" value="Unassembled WGS sequence"/>
</dbReference>
<evidence type="ECO:0000256" key="5">
    <source>
        <dbReference type="ARBA" id="ARBA00022840"/>
    </source>
</evidence>
<gene>
    <name evidence="8" type="ORF">DHW31_10115</name>
</gene>
<accession>A0A3D2SIA9</accession>
<keyword evidence="5" id="KW-0067">ATP-binding</keyword>
<dbReference type="InterPro" id="IPR027417">
    <property type="entry name" value="P-loop_NTPase"/>
</dbReference>
<dbReference type="FunFam" id="3.40.50.300:FF:000119">
    <property type="entry name" value="Sulfate adenylyltransferase subunit 1"/>
    <property type="match status" value="1"/>
</dbReference>
<dbReference type="InterPro" id="IPR044139">
    <property type="entry name" value="CysN_NoDQ_III"/>
</dbReference>
<keyword evidence="6" id="KW-0342">GTP-binding</keyword>
<dbReference type="GO" id="GO:0006790">
    <property type="term" value="P:sulfur compound metabolic process"/>
    <property type="evidence" value="ECO:0007669"/>
    <property type="project" value="InterPro"/>
</dbReference>
<dbReference type="InterPro" id="IPR011779">
    <property type="entry name" value="SO4_adenylTrfase_lsu"/>
</dbReference>
<evidence type="ECO:0000259" key="7">
    <source>
        <dbReference type="PROSITE" id="PS51722"/>
    </source>
</evidence>
<keyword evidence="2 8" id="KW-0808">Transferase</keyword>
<evidence type="ECO:0000313" key="8">
    <source>
        <dbReference type="EMBL" id="HCK25111.1"/>
    </source>
</evidence>
<dbReference type="Gene3D" id="2.40.30.10">
    <property type="entry name" value="Translation factors"/>
    <property type="match status" value="2"/>
</dbReference>
<dbReference type="CDD" id="cd04166">
    <property type="entry name" value="CysN_ATPS"/>
    <property type="match status" value="1"/>
</dbReference>
<dbReference type="NCBIfam" id="TIGR00231">
    <property type="entry name" value="small_GTP"/>
    <property type="match status" value="1"/>
</dbReference>
<reference evidence="8 9" key="1">
    <citation type="journal article" date="2018" name="Nat. Biotechnol.">
        <title>A standardized bacterial taxonomy based on genome phylogeny substantially revises the tree of life.</title>
        <authorList>
            <person name="Parks D.H."/>
            <person name="Chuvochina M."/>
            <person name="Waite D.W."/>
            <person name="Rinke C."/>
            <person name="Skarshewski A."/>
            <person name="Chaumeil P.A."/>
            <person name="Hugenholtz P."/>
        </authorList>
    </citation>
    <scope>NUCLEOTIDE SEQUENCE [LARGE SCALE GENOMIC DNA]</scope>
    <source>
        <strain evidence="8">UBA9667</strain>
    </source>
</reference>
<dbReference type="InterPro" id="IPR009000">
    <property type="entry name" value="Transl_B-barrel_sf"/>
</dbReference>
<keyword evidence="3 8" id="KW-0548">Nucleotidyltransferase</keyword>
<dbReference type="EMBL" id="DPVG01000375">
    <property type="protein sequence ID" value="HCK25111.1"/>
    <property type="molecule type" value="Genomic_DNA"/>
</dbReference>
<dbReference type="CDD" id="cd04095">
    <property type="entry name" value="CysN_NoDQ_III"/>
    <property type="match status" value="1"/>
</dbReference>
<dbReference type="InterPro" id="IPR031157">
    <property type="entry name" value="G_TR_CS"/>
</dbReference>
<dbReference type="GO" id="GO:0005524">
    <property type="term" value="F:ATP binding"/>
    <property type="evidence" value="ECO:0007669"/>
    <property type="project" value="UniProtKB-KW"/>
</dbReference>
<dbReference type="Pfam" id="PF00009">
    <property type="entry name" value="GTP_EFTU"/>
    <property type="match status" value="1"/>
</dbReference>
<evidence type="ECO:0000313" key="9">
    <source>
        <dbReference type="Proteomes" id="UP000263098"/>
    </source>
</evidence>
<dbReference type="EC" id="2.7.7.4" evidence="1"/>
<dbReference type="GO" id="GO:0003924">
    <property type="term" value="F:GTPase activity"/>
    <property type="evidence" value="ECO:0007669"/>
    <property type="project" value="InterPro"/>
</dbReference>
<evidence type="ECO:0000256" key="4">
    <source>
        <dbReference type="ARBA" id="ARBA00022741"/>
    </source>
</evidence>